<gene>
    <name evidence="1" type="ORF">BN85305290</name>
</gene>
<proteinExistence type="predicted"/>
<evidence type="ECO:0000313" key="2">
    <source>
        <dbReference type="Proteomes" id="UP000032737"/>
    </source>
</evidence>
<sequence length="500" mass="59315">MASIPIAHHTIEKKHMDVYEYEKYLRKYPHRRSINAIKCIECGDFLIYCKGDYNVPYFKHSPSEKKHISCSLYTEGKESKTFEGLFRKRLLKEEDISFNYELLYKNGSWKSVITIPPLDQKEIKDNERNQTLITIIDGNNTIKTPIDNGHLNPGDIKKIPLTRLSSTVGIRIDGNGSGNNILYDMEGFRPNEQLYSNLIIQKYVPLSNEKEIDLKNIGSLVCKRISGKVYTGRHYIIFSSNPNFHLKNNRNGNIEIKRLNVKRDNKFNYYPFDIVFNNANNESRDFCYNRKCILTEKNDAVILWPPLKSVGNYRFYPKNKKKMFVSFENENKTLELQEYNLQKYTKINPFFMIKDFYSSYNYYYVSLDKSKRDAKNTFTTETDYLDNLELDTFDKIFHLKRELFIGIFNRNDKLYMKSTLLLFNNQLDRVMGIKNRTNEDDNKLLDAIRYSKQFVRFDTRFYEKLKDKYSKNNIILEYLEHCKRVGTIKIKAFEMLLEEG</sequence>
<dbReference type="RefSeq" id="WP_030004405.1">
    <property type="nucleotide sequence ID" value="NC_022549.1"/>
</dbReference>
<dbReference type="AlphaFoldDB" id="U4KMX5"/>
<evidence type="ECO:0000313" key="1">
    <source>
        <dbReference type="EMBL" id="CCV65550.1"/>
    </source>
</evidence>
<reference evidence="1 2" key="1">
    <citation type="journal article" date="2013" name="J. Mol. Microbiol. Biotechnol.">
        <title>Analysis of the Complete Genomes of Acholeplasma brassicae , A. palmae and A. laidlawii and Their Comparison to the Obligate Parasites from ' Candidatus Phytoplasma'.</title>
        <authorList>
            <person name="Kube M."/>
            <person name="Siewert C."/>
            <person name="Migdoll A.M."/>
            <person name="Duduk B."/>
            <person name="Holz S."/>
            <person name="Rabus R."/>
            <person name="Seemuller E."/>
            <person name="Mitrovic J."/>
            <person name="Muller I."/>
            <person name="Buttner C."/>
            <person name="Reinhardt R."/>
        </authorList>
    </citation>
    <scope>NUCLEOTIDE SEQUENCE [LARGE SCALE GENOMIC DNA]</scope>
    <source>
        <strain evidence="2">0502</strain>
    </source>
</reference>
<dbReference type="HOGENOM" id="CLU_544719_0_0_14"/>
<organism evidence="1 2">
    <name type="scientific">Acholeplasma brassicae</name>
    <dbReference type="NCBI Taxonomy" id="61635"/>
    <lineage>
        <taxon>Bacteria</taxon>
        <taxon>Bacillati</taxon>
        <taxon>Mycoplasmatota</taxon>
        <taxon>Mollicutes</taxon>
        <taxon>Acholeplasmatales</taxon>
        <taxon>Acholeplasmataceae</taxon>
        <taxon>Acholeplasma</taxon>
    </lineage>
</organism>
<dbReference type="KEGG" id="abra:BN85305290"/>
<keyword evidence="2" id="KW-1185">Reference proteome</keyword>
<dbReference type="STRING" id="61635.BN85305290"/>
<dbReference type="EMBL" id="FO681348">
    <property type="protein sequence ID" value="CCV65550.1"/>
    <property type="molecule type" value="Genomic_DNA"/>
</dbReference>
<protein>
    <submittedName>
        <fullName evidence="1">Uncharacterized protein</fullName>
    </submittedName>
</protein>
<accession>U4KMX5</accession>
<name>U4KMX5_9MOLU</name>
<dbReference type="Proteomes" id="UP000032737">
    <property type="component" value="Chromosome"/>
</dbReference>